<dbReference type="EMBL" id="KZ613940">
    <property type="protein sequence ID" value="PMD45288.1"/>
    <property type="molecule type" value="Genomic_DNA"/>
</dbReference>
<feature type="region of interest" description="Disordered" evidence="1">
    <location>
        <begin position="170"/>
        <end position="189"/>
    </location>
</feature>
<protein>
    <submittedName>
        <fullName evidence="2">Uncharacterized protein</fullName>
    </submittedName>
</protein>
<sequence>MCIRHENKYVQCGHRGVKFERCELYKDNPKSCRRTEKHTEIISDRCRKCGGGPQQEPVINYVKEEDIPSWSREAAANPDPPSRLDSSVELMRQGSQKAIDGMKRFIADSIRSARSSGGSSNFVDAVSETETGENATSRPSMNEPSAESKTANASSFRAKPWQRLTEGSSGFIHSSSNTPGSAHITRPSAGRDIETASIVTTWTKIMLKAGGLPDTGRAEDKQFDEVLYQKRIEVPQVNEVVHQRRFKEL</sequence>
<evidence type="ECO:0000313" key="3">
    <source>
        <dbReference type="Proteomes" id="UP000235786"/>
    </source>
</evidence>
<evidence type="ECO:0000313" key="2">
    <source>
        <dbReference type="EMBL" id="PMD45288.1"/>
    </source>
</evidence>
<name>A0A2J6S3H2_HYAVF</name>
<gene>
    <name evidence="2" type="ORF">L207DRAFT_578215</name>
</gene>
<organism evidence="2 3">
    <name type="scientific">Hyaloscypha variabilis (strain UAMH 11265 / GT02V1 / F)</name>
    <name type="common">Meliniomyces variabilis</name>
    <dbReference type="NCBI Taxonomy" id="1149755"/>
    <lineage>
        <taxon>Eukaryota</taxon>
        <taxon>Fungi</taxon>
        <taxon>Dikarya</taxon>
        <taxon>Ascomycota</taxon>
        <taxon>Pezizomycotina</taxon>
        <taxon>Leotiomycetes</taxon>
        <taxon>Helotiales</taxon>
        <taxon>Hyaloscyphaceae</taxon>
        <taxon>Hyaloscypha</taxon>
        <taxon>Hyaloscypha variabilis</taxon>
    </lineage>
</organism>
<proteinExistence type="predicted"/>
<dbReference type="OrthoDB" id="3514161at2759"/>
<feature type="compositionally biased region" description="Polar residues" evidence="1">
    <location>
        <begin position="128"/>
        <end position="155"/>
    </location>
</feature>
<accession>A0A2J6S3H2</accession>
<feature type="region of interest" description="Disordered" evidence="1">
    <location>
        <begin position="128"/>
        <end position="158"/>
    </location>
</feature>
<evidence type="ECO:0000256" key="1">
    <source>
        <dbReference type="SAM" id="MobiDB-lite"/>
    </source>
</evidence>
<dbReference type="AlphaFoldDB" id="A0A2J6S3H2"/>
<reference evidence="2 3" key="1">
    <citation type="submission" date="2016-04" db="EMBL/GenBank/DDBJ databases">
        <title>A degradative enzymes factory behind the ericoid mycorrhizal symbiosis.</title>
        <authorList>
            <consortium name="DOE Joint Genome Institute"/>
            <person name="Martino E."/>
            <person name="Morin E."/>
            <person name="Grelet G."/>
            <person name="Kuo A."/>
            <person name="Kohler A."/>
            <person name="Daghino S."/>
            <person name="Barry K."/>
            <person name="Choi C."/>
            <person name="Cichocki N."/>
            <person name="Clum A."/>
            <person name="Copeland A."/>
            <person name="Hainaut M."/>
            <person name="Haridas S."/>
            <person name="Labutti K."/>
            <person name="Lindquist E."/>
            <person name="Lipzen A."/>
            <person name="Khouja H.-R."/>
            <person name="Murat C."/>
            <person name="Ohm R."/>
            <person name="Olson A."/>
            <person name="Spatafora J."/>
            <person name="Veneault-Fourrey C."/>
            <person name="Henrissat B."/>
            <person name="Grigoriev I."/>
            <person name="Martin F."/>
            <person name="Perotto S."/>
        </authorList>
    </citation>
    <scope>NUCLEOTIDE SEQUENCE [LARGE SCALE GENOMIC DNA]</scope>
    <source>
        <strain evidence="2 3">F</strain>
    </source>
</reference>
<keyword evidence="3" id="KW-1185">Reference proteome</keyword>
<dbReference type="Proteomes" id="UP000235786">
    <property type="component" value="Unassembled WGS sequence"/>
</dbReference>
<feature type="compositionally biased region" description="Polar residues" evidence="1">
    <location>
        <begin position="170"/>
        <end position="180"/>
    </location>
</feature>